<dbReference type="Pfam" id="PF00293">
    <property type="entry name" value="NUDIX"/>
    <property type="match status" value="1"/>
</dbReference>
<evidence type="ECO:0000256" key="10">
    <source>
        <dbReference type="ARBA" id="ARBA00035861"/>
    </source>
</evidence>
<evidence type="ECO:0000256" key="4">
    <source>
        <dbReference type="ARBA" id="ARBA00022705"/>
    </source>
</evidence>
<dbReference type="PANTHER" id="PTHR47707">
    <property type="entry name" value="8-OXO-DGTP DIPHOSPHATASE"/>
    <property type="match status" value="1"/>
</dbReference>
<evidence type="ECO:0000256" key="13">
    <source>
        <dbReference type="ARBA" id="ARBA00040794"/>
    </source>
</evidence>
<keyword evidence="7 17" id="KW-0378">Hydrolase</keyword>
<gene>
    <name evidence="19" type="ORF">IAC42_00640</name>
</gene>
<reference evidence="19" key="1">
    <citation type="submission" date="2020-10" db="EMBL/GenBank/DDBJ databases">
        <authorList>
            <person name="Gilroy R."/>
        </authorList>
    </citation>
    <scope>NUCLEOTIDE SEQUENCE</scope>
    <source>
        <strain evidence="19">11167</strain>
    </source>
</reference>
<evidence type="ECO:0000256" key="14">
    <source>
        <dbReference type="ARBA" id="ARBA00041592"/>
    </source>
</evidence>
<organism evidence="19 20">
    <name type="scientific">Candidatus Aphodenecus pullistercoris</name>
    <dbReference type="NCBI Taxonomy" id="2840669"/>
    <lineage>
        <taxon>Bacteria</taxon>
        <taxon>Pseudomonadati</taxon>
        <taxon>Spirochaetota</taxon>
        <taxon>Spirochaetia</taxon>
        <taxon>Spirochaetales</taxon>
        <taxon>Candidatus Aphodenecus</taxon>
    </lineage>
</organism>
<dbReference type="GO" id="GO:0006281">
    <property type="term" value="P:DNA repair"/>
    <property type="evidence" value="ECO:0007669"/>
    <property type="project" value="UniProtKB-KW"/>
</dbReference>
<comment type="caution">
    <text evidence="19">The sequence shown here is derived from an EMBL/GenBank/DDBJ whole genome shotgun (WGS) entry which is preliminary data.</text>
</comment>
<evidence type="ECO:0000256" key="17">
    <source>
        <dbReference type="RuleBase" id="RU003476"/>
    </source>
</evidence>
<dbReference type="InterPro" id="IPR015797">
    <property type="entry name" value="NUDIX_hydrolase-like_dom_sf"/>
</dbReference>
<keyword evidence="5" id="KW-0479">Metal-binding</keyword>
<keyword evidence="4" id="KW-0235">DNA replication</keyword>
<dbReference type="GO" id="GO:0044716">
    <property type="term" value="F:8-oxo-GDP phosphatase activity"/>
    <property type="evidence" value="ECO:0007669"/>
    <property type="project" value="TreeGrafter"/>
</dbReference>
<dbReference type="PANTHER" id="PTHR47707:SF1">
    <property type="entry name" value="NUDIX HYDROLASE FAMILY PROTEIN"/>
    <property type="match status" value="1"/>
</dbReference>
<evidence type="ECO:0000256" key="5">
    <source>
        <dbReference type="ARBA" id="ARBA00022723"/>
    </source>
</evidence>
<dbReference type="PRINTS" id="PR00502">
    <property type="entry name" value="NUDIXFAMILY"/>
</dbReference>
<dbReference type="EMBL" id="JADIMU010000005">
    <property type="protein sequence ID" value="MBO8442257.1"/>
    <property type="molecule type" value="Genomic_DNA"/>
</dbReference>
<dbReference type="InterPro" id="IPR020476">
    <property type="entry name" value="Nudix_hydrolase"/>
</dbReference>
<evidence type="ECO:0000256" key="1">
    <source>
        <dbReference type="ARBA" id="ARBA00001946"/>
    </source>
</evidence>
<evidence type="ECO:0000259" key="18">
    <source>
        <dbReference type="PROSITE" id="PS51462"/>
    </source>
</evidence>
<evidence type="ECO:0000256" key="11">
    <source>
        <dbReference type="ARBA" id="ARBA00036904"/>
    </source>
</evidence>
<dbReference type="InterPro" id="IPR020084">
    <property type="entry name" value="NUDIX_hydrolase_CS"/>
</dbReference>
<dbReference type="InterPro" id="IPR000086">
    <property type="entry name" value="NUDIX_hydrolase_dom"/>
</dbReference>
<dbReference type="GO" id="GO:0008413">
    <property type="term" value="F:8-oxo-7,8-dihydroguanosine triphosphate pyrophosphatase activity"/>
    <property type="evidence" value="ECO:0007669"/>
    <property type="project" value="TreeGrafter"/>
</dbReference>
<dbReference type="GO" id="GO:0044715">
    <property type="term" value="F:8-oxo-dGDP phosphatase activity"/>
    <property type="evidence" value="ECO:0007669"/>
    <property type="project" value="TreeGrafter"/>
</dbReference>
<dbReference type="GO" id="GO:0046872">
    <property type="term" value="F:metal ion binding"/>
    <property type="evidence" value="ECO:0007669"/>
    <property type="project" value="UniProtKB-KW"/>
</dbReference>
<keyword evidence="3" id="KW-0515">Mutator protein</keyword>
<evidence type="ECO:0000313" key="20">
    <source>
        <dbReference type="Proteomes" id="UP000823633"/>
    </source>
</evidence>
<dbReference type="InterPro" id="IPR047127">
    <property type="entry name" value="MutT-like"/>
</dbReference>
<evidence type="ECO:0000256" key="15">
    <source>
        <dbReference type="ARBA" id="ARBA00041979"/>
    </source>
</evidence>
<protein>
    <recommendedName>
        <fullName evidence="13">8-oxo-dGTP diphosphatase</fullName>
        <ecNumber evidence="12">3.6.1.55</ecNumber>
    </recommendedName>
    <alternativeName>
        <fullName evidence="16">7,8-dihydro-8-oxoguanine-triphosphatase</fullName>
    </alternativeName>
    <alternativeName>
        <fullName evidence="15">Mutator protein MutT</fullName>
    </alternativeName>
    <alternativeName>
        <fullName evidence="14">dGTP pyrophosphohydrolase</fullName>
    </alternativeName>
</protein>
<dbReference type="AlphaFoldDB" id="A0A9D9E6D2"/>
<feature type="domain" description="Nudix hydrolase" evidence="18">
    <location>
        <begin position="1"/>
        <end position="126"/>
    </location>
</feature>
<dbReference type="PROSITE" id="PS00893">
    <property type="entry name" value="NUDIX_BOX"/>
    <property type="match status" value="1"/>
</dbReference>
<evidence type="ECO:0000256" key="2">
    <source>
        <dbReference type="ARBA" id="ARBA00005582"/>
    </source>
</evidence>
<dbReference type="Gene3D" id="3.90.79.10">
    <property type="entry name" value="Nucleoside Triphosphate Pyrophosphohydrolase"/>
    <property type="match status" value="1"/>
</dbReference>
<evidence type="ECO:0000256" key="9">
    <source>
        <dbReference type="ARBA" id="ARBA00023204"/>
    </source>
</evidence>
<keyword evidence="8" id="KW-0460">Magnesium</keyword>
<accession>A0A9D9E6D2</accession>
<dbReference type="GO" id="GO:0035539">
    <property type="term" value="F:8-oxo-7,8-dihydrodeoxyguanosine triphosphate pyrophosphatase activity"/>
    <property type="evidence" value="ECO:0007669"/>
    <property type="project" value="UniProtKB-EC"/>
</dbReference>
<dbReference type="EC" id="3.6.1.55" evidence="12"/>
<comment type="cofactor">
    <cofactor evidence="1">
        <name>Mg(2+)</name>
        <dbReference type="ChEBI" id="CHEBI:18420"/>
    </cofactor>
</comment>
<keyword evidence="6" id="KW-0227">DNA damage</keyword>
<evidence type="ECO:0000256" key="12">
    <source>
        <dbReference type="ARBA" id="ARBA00038905"/>
    </source>
</evidence>
<dbReference type="CDD" id="cd03425">
    <property type="entry name" value="NUDIX_MutT_NudA_like"/>
    <property type="match status" value="1"/>
</dbReference>
<dbReference type="SUPFAM" id="SSF55811">
    <property type="entry name" value="Nudix"/>
    <property type="match status" value="1"/>
</dbReference>
<evidence type="ECO:0000256" key="16">
    <source>
        <dbReference type="ARBA" id="ARBA00042798"/>
    </source>
</evidence>
<evidence type="ECO:0000313" key="19">
    <source>
        <dbReference type="EMBL" id="MBO8442257.1"/>
    </source>
</evidence>
<reference evidence="19" key="2">
    <citation type="journal article" date="2021" name="PeerJ">
        <title>Extensive microbial diversity within the chicken gut microbiome revealed by metagenomics and culture.</title>
        <authorList>
            <person name="Gilroy R."/>
            <person name="Ravi A."/>
            <person name="Getino M."/>
            <person name="Pursley I."/>
            <person name="Horton D.L."/>
            <person name="Alikhan N.F."/>
            <person name="Baker D."/>
            <person name="Gharbi K."/>
            <person name="Hall N."/>
            <person name="Watson M."/>
            <person name="Adriaenssens E.M."/>
            <person name="Foster-Nyarko E."/>
            <person name="Jarju S."/>
            <person name="Secka A."/>
            <person name="Antonio M."/>
            <person name="Oren A."/>
            <person name="Chaudhuri R.R."/>
            <person name="La Ragione R."/>
            <person name="Hildebrand F."/>
            <person name="Pallen M.J."/>
        </authorList>
    </citation>
    <scope>NUCLEOTIDE SEQUENCE</scope>
    <source>
        <strain evidence="19">11167</strain>
    </source>
</reference>
<evidence type="ECO:0000256" key="8">
    <source>
        <dbReference type="ARBA" id="ARBA00022842"/>
    </source>
</evidence>
<dbReference type="GO" id="GO:0006260">
    <property type="term" value="P:DNA replication"/>
    <property type="evidence" value="ECO:0007669"/>
    <property type="project" value="UniProtKB-KW"/>
</dbReference>
<comment type="catalytic activity">
    <reaction evidence="11">
        <text>8-oxo-GTP + H2O = 8-oxo-GMP + diphosphate + H(+)</text>
        <dbReference type="Rhea" id="RHEA:67616"/>
        <dbReference type="ChEBI" id="CHEBI:15377"/>
        <dbReference type="ChEBI" id="CHEBI:15378"/>
        <dbReference type="ChEBI" id="CHEBI:33019"/>
        <dbReference type="ChEBI" id="CHEBI:143553"/>
        <dbReference type="ChEBI" id="CHEBI:145694"/>
    </reaction>
</comment>
<proteinExistence type="inferred from homology"/>
<evidence type="ECO:0000256" key="7">
    <source>
        <dbReference type="ARBA" id="ARBA00022801"/>
    </source>
</evidence>
<sequence length="130" mass="14529">MKTIRVSAAVIHHDGEVYATRRGKGAFKGGWEFPGGKQEAGESGEDAVVREIREELGATIAVEEKLCTVEYQYPDFFMTMDCYLCHVADGKLVLSEHDAAKWLPLAQIDSVDWLPADILVVEEIKKRFQA</sequence>
<comment type="catalytic activity">
    <reaction evidence="10">
        <text>8-oxo-dGTP + H2O = 8-oxo-dGMP + diphosphate + H(+)</text>
        <dbReference type="Rhea" id="RHEA:31575"/>
        <dbReference type="ChEBI" id="CHEBI:15377"/>
        <dbReference type="ChEBI" id="CHEBI:15378"/>
        <dbReference type="ChEBI" id="CHEBI:33019"/>
        <dbReference type="ChEBI" id="CHEBI:63224"/>
        <dbReference type="ChEBI" id="CHEBI:77896"/>
        <dbReference type="EC" id="3.6.1.55"/>
    </reaction>
</comment>
<evidence type="ECO:0000256" key="3">
    <source>
        <dbReference type="ARBA" id="ARBA00022457"/>
    </source>
</evidence>
<evidence type="ECO:0000256" key="6">
    <source>
        <dbReference type="ARBA" id="ARBA00022763"/>
    </source>
</evidence>
<name>A0A9D9E6D2_9SPIR</name>
<comment type="similarity">
    <text evidence="2 17">Belongs to the Nudix hydrolase family.</text>
</comment>
<dbReference type="Proteomes" id="UP000823633">
    <property type="component" value="Unassembled WGS sequence"/>
</dbReference>
<keyword evidence="9" id="KW-0234">DNA repair</keyword>
<dbReference type="PROSITE" id="PS51462">
    <property type="entry name" value="NUDIX"/>
    <property type="match status" value="1"/>
</dbReference>